<proteinExistence type="predicted"/>
<accession>A0A2Z7AMD0</accession>
<dbReference type="Proteomes" id="UP000250235">
    <property type="component" value="Unassembled WGS sequence"/>
</dbReference>
<dbReference type="PANTHER" id="PTHR47512">
    <property type="entry name" value="EXPRESSED PROTEIN"/>
    <property type="match status" value="1"/>
</dbReference>
<dbReference type="EMBL" id="KV014359">
    <property type="protein sequence ID" value="KZV22548.1"/>
    <property type="molecule type" value="Genomic_DNA"/>
</dbReference>
<feature type="region of interest" description="Disordered" evidence="1">
    <location>
        <begin position="1"/>
        <end position="55"/>
    </location>
</feature>
<protein>
    <submittedName>
        <fullName evidence="2">Uncharacterized protein</fullName>
    </submittedName>
</protein>
<gene>
    <name evidence="2" type="ORF">F511_11522</name>
</gene>
<dbReference type="OrthoDB" id="162989at2759"/>
<organism evidence="2 3">
    <name type="scientific">Dorcoceras hygrometricum</name>
    <dbReference type="NCBI Taxonomy" id="472368"/>
    <lineage>
        <taxon>Eukaryota</taxon>
        <taxon>Viridiplantae</taxon>
        <taxon>Streptophyta</taxon>
        <taxon>Embryophyta</taxon>
        <taxon>Tracheophyta</taxon>
        <taxon>Spermatophyta</taxon>
        <taxon>Magnoliopsida</taxon>
        <taxon>eudicotyledons</taxon>
        <taxon>Gunneridae</taxon>
        <taxon>Pentapetalae</taxon>
        <taxon>asterids</taxon>
        <taxon>lamiids</taxon>
        <taxon>Lamiales</taxon>
        <taxon>Gesneriaceae</taxon>
        <taxon>Didymocarpoideae</taxon>
        <taxon>Trichosporeae</taxon>
        <taxon>Loxocarpinae</taxon>
        <taxon>Dorcoceras</taxon>
    </lineage>
</organism>
<evidence type="ECO:0000313" key="2">
    <source>
        <dbReference type="EMBL" id="KZV22548.1"/>
    </source>
</evidence>
<reference evidence="2 3" key="1">
    <citation type="journal article" date="2015" name="Proc. Natl. Acad. Sci. U.S.A.">
        <title>The resurrection genome of Boea hygrometrica: A blueprint for survival of dehydration.</title>
        <authorList>
            <person name="Xiao L."/>
            <person name="Yang G."/>
            <person name="Zhang L."/>
            <person name="Yang X."/>
            <person name="Zhao S."/>
            <person name="Ji Z."/>
            <person name="Zhou Q."/>
            <person name="Hu M."/>
            <person name="Wang Y."/>
            <person name="Chen M."/>
            <person name="Xu Y."/>
            <person name="Jin H."/>
            <person name="Xiao X."/>
            <person name="Hu G."/>
            <person name="Bao F."/>
            <person name="Hu Y."/>
            <person name="Wan P."/>
            <person name="Li L."/>
            <person name="Deng X."/>
            <person name="Kuang T."/>
            <person name="Xiang C."/>
            <person name="Zhu J.K."/>
            <person name="Oliver M.J."/>
            <person name="He Y."/>
        </authorList>
    </citation>
    <scope>NUCLEOTIDE SEQUENCE [LARGE SCALE GENOMIC DNA]</scope>
    <source>
        <strain evidence="3">cv. XS01</strain>
    </source>
</reference>
<keyword evidence="3" id="KW-1185">Reference proteome</keyword>
<name>A0A2Z7AMD0_9LAMI</name>
<evidence type="ECO:0000313" key="3">
    <source>
        <dbReference type="Proteomes" id="UP000250235"/>
    </source>
</evidence>
<evidence type="ECO:0000256" key="1">
    <source>
        <dbReference type="SAM" id="MobiDB-lite"/>
    </source>
</evidence>
<dbReference type="PANTHER" id="PTHR47512:SF3">
    <property type="entry name" value="CHALCONE-FLAVONONE ISOMERASE FAMILY PROTEIN"/>
    <property type="match status" value="1"/>
</dbReference>
<feature type="compositionally biased region" description="Polar residues" evidence="1">
    <location>
        <begin position="1"/>
        <end position="25"/>
    </location>
</feature>
<sequence>METPQSTRIVTRSHTLVSSANNDNLMLTRRAEESESSSETRQTSGKKPKQDRSALIDVTNDSPIAGLAMGSLGIPSSAMSNKRYGIQAYCNGTPGSGETLLRGQAKTLLQKVDEDPELSLTTVEEPFFNLRGLMNNSLSLLFLSCKHAPCLNG</sequence>
<dbReference type="AlphaFoldDB" id="A0A2Z7AMD0"/>